<dbReference type="STRING" id="857967.G0QWE1"/>
<dbReference type="InterPro" id="IPR032675">
    <property type="entry name" value="LRR_dom_sf"/>
</dbReference>
<gene>
    <name evidence="2" type="ORF">IMG5_131320</name>
</gene>
<dbReference type="Gene3D" id="3.30.470.20">
    <property type="entry name" value="ATP-grasp fold, B domain"/>
    <property type="match status" value="1"/>
</dbReference>
<dbReference type="EMBL" id="GL983990">
    <property type="protein sequence ID" value="EGR30458.1"/>
    <property type="molecule type" value="Genomic_DNA"/>
</dbReference>
<protein>
    <submittedName>
        <fullName evidence="2">Tubulin-tyrosine ligase family protein, putative</fullName>
        <ecNumber evidence="2">2.7.7.49</ecNumber>
        <ecNumber evidence="2">6.3.2.25</ecNumber>
    </submittedName>
</protein>
<dbReference type="SUPFAM" id="SSF52058">
    <property type="entry name" value="L domain-like"/>
    <property type="match status" value="1"/>
</dbReference>
<proteinExistence type="predicted"/>
<dbReference type="PROSITE" id="PS51221">
    <property type="entry name" value="TTL"/>
    <property type="match status" value="1"/>
</dbReference>
<dbReference type="InterPro" id="IPR057954">
    <property type="entry name" value="SET_TTL12"/>
</dbReference>
<dbReference type="EC" id="2.7.7.49" evidence="2"/>
<dbReference type="GO" id="GO:0005737">
    <property type="term" value="C:cytoplasm"/>
    <property type="evidence" value="ECO:0007669"/>
    <property type="project" value="TreeGrafter"/>
</dbReference>
<name>G0QWE1_ICHMU</name>
<dbReference type="GeneID" id="14906578"/>
<organism evidence="2 3">
    <name type="scientific">Ichthyophthirius multifiliis</name>
    <name type="common">White spot disease agent</name>
    <name type="synonym">Ich</name>
    <dbReference type="NCBI Taxonomy" id="5932"/>
    <lineage>
        <taxon>Eukaryota</taxon>
        <taxon>Sar</taxon>
        <taxon>Alveolata</taxon>
        <taxon>Ciliophora</taxon>
        <taxon>Intramacronucleata</taxon>
        <taxon>Oligohymenophorea</taxon>
        <taxon>Hymenostomatida</taxon>
        <taxon>Ophryoglenina</taxon>
        <taxon>Ichthyophthirius</taxon>
    </lineage>
</organism>
<evidence type="ECO:0000259" key="1">
    <source>
        <dbReference type="Pfam" id="PF25556"/>
    </source>
</evidence>
<dbReference type="InterPro" id="IPR027749">
    <property type="entry name" value="TTLL12"/>
</dbReference>
<reference evidence="2 3" key="1">
    <citation type="submission" date="2011-07" db="EMBL/GenBank/DDBJ databases">
        <authorList>
            <person name="Coyne R."/>
            <person name="Brami D."/>
            <person name="Johnson J."/>
            <person name="Hostetler J."/>
            <person name="Hannick L."/>
            <person name="Clark T."/>
            <person name="Cassidy-Hanley D."/>
            <person name="Inman J."/>
        </authorList>
    </citation>
    <scope>NUCLEOTIDE SEQUENCE [LARGE SCALE GENOMIC DNA]</scope>
    <source>
        <strain evidence="2 3">G5</strain>
    </source>
</reference>
<dbReference type="OrthoDB" id="202825at2759"/>
<dbReference type="Pfam" id="PF03133">
    <property type="entry name" value="TTL"/>
    <property type="match status" value="1"/>
</dbReference>
<keyword evidence="2" id="KW-0436">Ligase</keyword>
<evidence type="ECO:0000313" key="3">
    <source>
        <dbReference type="Proteomes" id="UP000008983"/>
    </source>
</evidence>
<dbReference type="GO" id="GO:0004835">
    <property type="term" value="F:tubulin-tyrosine ligase activity"/>
    <property type="evidence" value="ECO:0007669"/>
    <property type="project" value="UniProtKB-EC"/>
</dbReference>
<dbReference type="Pfam" id="PF25556">
    <property type="entry name" value="SET_TTL"/>
    <property type="match status" value="1"/>
</dbReference>
<dbReference type="RefSeq" id="XP_004032045.1">
    <property type="nucleotide sequence ID" value="XM_004031997.1"/>
</dbReference>
<dbReference type="InterPro" id="IPR004344">
    <property type="entry name" value="TTL/TTLL_fam"/>
</dbReference>
<dbReference type="EC" id="6.3.2.25" evidence="2"/>
<dbReference type="AlphaFoldDB" id="G0QWE1"/>
<dbReference type="OMA" id="QKGDECT"/>
<dbReference type="GO" id="GO:0003964">
    <property type="term" value="F:RNA-directed DNA polymerase activity"/>
    <property type="evidence" value="ECO:0007669"/>
    <property type="project" value="UniProtKB-EC"/>
</dbReference>
<dbReference type="PANTHER" id="PTHR46088">
    <property type="entry name" value="TUBULIN--TYROSINE LIGASE-LIKE PROTEIN 12"/>
    <property type="match status" value="1"/>
</dbReference>
<keyword evidence="2" id="KW-0548">Nucleotidyltransferase</keyword>
<dbReference type="PANTHER" id="PTHR46088:SF1">
    <property type="entry name" value="TUBULIN--TYROSINE LIGASE-LIKE PROTEIN 12"/>
    <property type="match status" value="1"/>
</dbReference>
<keyword evidence="3" id="KW-1185">Reference proteome</keyword>
<keyword evidence="2" id="KW-0808">Transferase</keyword>
<dbReference type="InParanoid" id="G0QWE1"/>
<dbReference type="Proteomes" id="UP000008983">
    <property type="component" value="Unassembled WGS sequence"/>
</dbReference>
<dbReference type="Gene3D" id="3.80.10.10">
    <property type="entry name" value="Ribonuclease Inhibitor"/>
    <property type="match status" value="1"/>
</dbReference>
<feature type="domain" description="Tubulin--tyrosine ligase-like protein 12 SET-like" evidence="1">
    <location>
        <begin position="320"/>
        <end position="423"/>
    </location>
</feature>
<dbReference type="eggNOG" id="KOG2155">
    <property type="taxonomic scope" value="Eukaryota"/>
</dbReference>
<evidence type="ECO:0000313" key="2">
    <source>
        <dbReference type="EMBL" id="EGR30458.1"/>
    </source>
</evidence>
<sequence length="759" mass="90553">MEDKYLNFYKFHGIQLDGALFPKQLINQLYDILVQQKFDFSEYFQVQENQEESTFQAVAVKDIHKNSKVFLLFLSIYFLKYLRYFQSNINQLSDLKNQDKFQKKIANQNKIQQILHNQMQLIKLFIFQYKYIKKKIPQDVISLSLFDNKIESLDLVRETLKKLKNLKALFLNYNPVSELEGFFEIISTEFPNIEVLNSKLTQNATDFGLKFCSYNYNLDKSLKIKTEMVKKLNLKKRNLFNLNNFDVFLQFKNLQSIDLTQNERISKEKIKVLLEKCPKLENLNIDFEIELQIWEKGETLNLKSINDRDLKYQKPLENEPKIVFIIKNIWKQVGNYRLYSSKQIDQSSVWYLNDLCGISIQHSDIDNVRLIPFLFAPNNEMDDKMISYSVLWVSENIKSGDQIYRDYLFGINEKKQRSSRLTAFFKVPENYFMKRYQEYKNLLMQNSIQGRKLIKSFSNQNIQKKNLVDQNKVYKVVTDSNLVAEFLTLKNFEITKEIEGCDIIFLTQDFEKAFMSFSNSYLVNQFPYESCIVSKQNLADTVNSVLGEVPWLQTTYNLETQLSEFIGEYRRREIQSEDNIWILKPFNLARSLDMVVTDNLDCIIRQMETIPRVAQKYIENPVTLFNRKIDLRYVVAVRSIAPLEIFLYKVFWIRISNNEFTNDYRSREIYETHFTVMNYGKKLQQIHYDEFIQLFEVENPEVKWQSVHDKIKVLVKELFIAVASKYPQMQSDKVYMLFFKQLFFYFSIVQSCIWNGCYD</sequence>
<accession>G0QWE1</accession>